<feature type="domain" description="Impact N-terminal" evidence="2">
    <location>
        <begin position="52"/>
        <end position="155"/>
    </location>
</feature>
<dbReference type="AlphaFoldDB" id="A0A1V4EUS4"/>
<sequence length="239" mass="26575">MYNQTHPLHLAELHLKNPFKCRKERDPVTDEPSRHVSYRTVKEPVHTELVEKKSRFLCDLAPLTTEEAAAEMLRTIRKREPDASHHCSALRLQSGIERSHDDGEPSGTAGRPMLHVLAAHHLVDVFAVVTRYFGGTLLGAGGLVRAYSEAVSAAIREATVLTYALHHQYDVHVPYALYDRVRAALDAHDWRIEATFAEDVTLTVIAPAIDVPLLSALLSANAQLHTLPEPRAQTLLPLL</sequence>
<reference evidence="4 5" key="1">
    <citation type="submission" date="2017-02" db="EMBL/GenBank/DDBJ databases">
        <title>Draft genome of Acidibacillus ferrooxidans Huett2.</title>
        <authorList>
            <person name="Schopf S."/>
        </authorList>
    </citation>
    <scope>NUCLEOTIDE SEQUENCE [LARGE SCALE GENOMIC DNA]</scope>
    <source>
        <strain evidence="4 5">Huett2</strain>
    </source>
</reference>
<dbReference type="Pfam" id="PF01205">
    <property type="entry name" value="Impact_N"/>
    <property type="match status" value="1"/>
</dbReference>
<dbReference type="EMBL" id="MWPS01000014">
    <property type="protein sequence ID" value="OPG16697.1"/>
    <property type="molecule type" value="Genomic_DNA"/>
</dbReference>
<dbReference type="SUPFAM" id="SSF54211">
    <property type="entry name" value="Ribosomal protein S5 domain 2-like"/>
    <property type="match status" value="1"/>
</dbReference>
<dbReference type="GO" id="GO:0006446">
    <property type="term" value="P:regulation of translational initiation"/>
    <property type="evidence" value="ECO:0007669"/>
    <property type="project" value="TreeGrafter"/>
</dbReference>
<evidence type="ECO:0000259" key="2">
    <source>
        <dbReference type="Pfam" id="PF01205"/>
    </source>
</evidence>
<dbReference type="PANTHER" id="PTHR16301">
    <property type="entry name" value="IMPACT-RELATED"/>
    <property type="match status" value="1"/>
</dbReference>
<dbReference type="InterPro" id="IPR023582">
    <property type="entry name" value="Impact"/>
</dbReference>
<dbReference type="InterPro" id="IPR015269">
    <property type="entry name" value="UPF0029_Impact_C"/>
</dbReference>
<name>A0A1V4EUS4_9BACL</name>
<dbReference type="InterPro" id="IPR020568">
    <property type="entry name" value="Ribosomal_Su5_D2-typ_SF"/>
</dbReference>
<evidence type="ECO:0000259" key="3">
    <source>
        <dbReference type="Pfam" id="PF09186"/>
    </source>
</evidence>
<comment type="caution">
    <text evidence="4">The sequence shown here is derived from an EMBL/GenBank/DDBJ whole genome shotgun (WGS) entry which is preliminary data.</text>
</comment>
<evidence type="ECO:0000256" key="1">
    <source>
        <dbReference type="ARBA" id="ARBA00007665"/>
    </source>
</evidence>
<keyword evidence="5" id="KW-1185">Reference proteome</keyword>
<gene>
    <name evidence="4" type="ORF">B2M26_04870</name>
</gene>
<evidence type="ECO:0008006" key="6">
    <source>
        <dbReference type="Google" id="ProtNLM"/>
    </source>
</evidence>
<dbReference type="PANTHER" id="PTHR16301:SF20">
    <property type="entry name" value="IMPACT FAMILY MEMBER YIGZ"/>
    <property type="match status" value="1"/>
</dbReference>
<dbReference type="GO" id="GO:0005737">
    <property type="term" value="C:cytoplasm"/>
    <property type="evidence" value="ECO:0007669"/>
    <property type="project" value="TreeGrafter"/>
</dbReference>
<organism evidence="4 5">
    <name type="scientific">Ferroacidibacillus organovorans</name>
    <dbReference type="NCBI Taxonomy" id="1765683"/>
    <lineage>
        <taxon>Bacteria</taxon>
        <taxon>Bacillati</taxon>
        <taxon>Bacillota</taxon>
        <taxon>Bacilli</taxon>
        <taxon>Bacillales</taxon>
        <taxon>Alicyclobacillaceae</taxon>
        <taxon>Ferroacidibacillus</taxon>
    </lineage>
</organism>
<feature type="domain" description="UPF0029" evidence="3">
    <location>
        <begin position="171"/>
        <end position="208"/>
    </location>
</feature>
<dbReference type="InterPro" id="IPR001498">
    <property type="entry name" value="Impact_N"/>
</dbReference>
<evidence type="ECO:0000313" key="5">
    <source>
        <dbReference type="Proteomes" id="UP000190229"/>
    </source>
</evidence>
<dbReference type="PROSITE" id="PS00910">
    <property type="entry name" value="UPF0029"/>
    <property type="match status" value="1"/>
</dbReference>
<evidence type="ECO:0000313" key="4">
    <source>
        <dbReference type="EMBL" id="OPG16697.1"/>
    </source>
</evidence>
<dbReference type="InterPro" id="IPR020569">
    <property type="entry name" value="UPF0029_Impact_CS"/>
</dbReference>
<dbReference type="Proteomes" id="UP000190229">
    <property type="component" value="Unassembled WGS sequence"/>
</dbReference>
<accession>A0A1V4EUS4</accession>
<dbReference type="Gene3D" id="3.30.230.30">
    <property type="entry name" value="Impact, N-terminal domain"/>
    <property type="match status" value="1"/>
</dbReference>
<proteinExistence type="inferred from homology"/>
<comment type="similarity">
    <text evidence="1">Belongs to the IMPACT family.</text>
</comment>
<dbReference type="InterPro" id="IPR036956">
    <property type="entry name" value="Impact_N_sf"/>
</dbReference>
<protein>
    <recommendedName>
        <fullName evidence="6">YigZ family protein</fullName>
    </recommendedName>
</protein>
<dbReference type="Pfam" id="PF09186">
    <property type="entry name" value="DUF1949"/>
    <property type="match status" value="1"/>
</dbReference>